<accession>V4LI94</accession>
<evidence type="ECO:0000313" key="1">
    <source>
        <dbReference type="EMBL" id="ESQ50250.1"/>
    </source>
</evidence>
<organism evidence="1 2">
    <name type="scientific">Eutrema salsugineum</name>
    <name type="common">Saltwater cress</name>
    <name type="synonym">Sisymbrium salsugineum</name>
    <dbReference type="NCBI Taxonomy" id="72664"/>
    <lineage>
        <taxon>Eukaryota</taxon>
        <taxon>Viridiplantae</taxon>
        <taxon>Streptophyta</taxon>
        <taxon>Embryophyta</taxon>
        <taxon>Tracheophyta</taxon>
        <taxon>Spermatophyta</taxon>
        <taxon>Magnoliopsida</taxon>
        <taxon>eudicotyledons</taxon>
        <taxon>Gunneridae</taxon>
        <taxon>Pentapetalae</taxon>
        <taxon>rosids</taxon>
        <taxon>malvids</taxon>
        <taxon>Brassicales</taxon>
        <taxon>Brassicaceae</taxon>
        <taxon>Eutremeae</taxon>
        <taxon>Eutrema</taxon>
    </lineage>
</organism>
<dbReference type="KEGG" id="eus:EUTSA_v10002158mg"/>
<protein>
    <submittedName>
        <fullName evidence="1">Uncharacterized protein</fullName>
    </submittedName>
</protein>
<proteinExistence type="predicted"/>
<dbReference type="eggNOG" id="KOG1072">
    <property type="taxonomic scope" value="Eukaryota"/>
</dbReference>
<gene>
    <name evidence="1" type="ORF">EUTSA_v10002158mg</name>
</gene>
<dbReference type="EMBL" id="KI517398">
    <property type="protein sequence ID" value="ESQ50250.1"/>
    <property type="molecule type" value="Genomic_DNA"/>
</dbReference>
<dbReference type="Proteomes" id="UP000030689">
    <property type="component" value="Unassembled WGS sequence"/>
</dbReference>
<reference evidence="1 2" key="1">
    <citation type="journal article" date="2013" name="Front. Plant Sci.">
        <title>The Reference Genome of the Halophytic Plant Eutrema salsugineum.</title>
        <authorList>
            <person name="Yang R."/>
            <person name="Jarvis D.E."/>
            <person name="Chen H."/>
            <person name="Beilstein M.A."/>
            <person name="Grimwood J."/>
            <person name="Jenkins J."/>
            <person name="Shu S."/>
            <person name="Prochnik S."/>
            <person name="Xin M."/>
            <person name="Ma C."/>
            <person name="Schmutz J."/>
            <person name="Wing R.A."/>
            <person name="Mitchell-Olds T."/>
            <person name="Schumaker K.S."/>
            <person name="Wang X."/>
        </authorList>
    </citation>
    <scope>NUCLEOTIDE SEQUENCE [LARGE SCALE GENOMIC DNA]</scope>
</reference>
<keyword evidence="2" id="KW-1185">Reference proteome</keyword>
<sequence>MSHDVKFHEAVMTEYNGKLAVLWPEINYPRTEREIRCALITLDWIGDGIHGKIEWSGTVAVPYDSDFRNCLVVSD</sequence>
<dbReference type="AlphaFoldDB" id="V4LI94"/>
<evidence type="ECO:0000313" key="2">
    <source>
        <dbReference type="Proteomes" id="UP000030689"/>
    </source>
</evidence>
<dbReference type="Gramene" id="ESQ50250">
    <property type="protein sequence ID" value="ESQ50250"/>
    <property type="gene ID" value="EUTSA_v10002158mg"/>
</dbReference>
<name>V4LI94_EUTSA</name>